<comment type="caution">
    <text evidence="2">The sequence shown here is derived from an EMBL/GenBank/DDBJ whole genome shotgun (WGS) entry which is preliminary data.</text>
</comment>
<dbReference type="AlphaFoldDB" id="A0AAW1K9T7"/>
<dbReference type="InterPro" id="IPR036163">
    <property type="entry name" value="HMA_dom_sf"/>
</dbReference>
<evidence type="ECO:0000313" key="3">
    <source>
        <dbReference type="Proteomes" id="UP001443914"/>
    </source>
</evidence>
<feature type="compositionally biased region" description="Pro residues" evidence="1">
    <location>
        <begin position="180"/>
        <end position="192"/>
    </location>
</feature>
<protein>
    <submittedName>
        <fullName evidence="2">Uncharacterized protein</fullName>
    </submittedName>
</protein>
<keyword evidence="3" id="KW-1185">Reference proteome</keyword>
<evidence type="ECO:0000313" key="2">
    <source>
        <dbReference type="EMBL" id="KAK9715116.1"/>
    </source>
</evidence>
<evidence type="ECO:0000256" key="1">
    <source>
        <dbReference type="SAM" id="MobiDB-lite"/>
    </source>
</evidence>
<dbReference type="PANTHER" id="PTHR47005">
    <property type="entry name" value="HEAVY METAL TRANSPORT/DETOXIFICATION SUPERFAMILY PROTEIN"/>
    <property type="match status" value="1"/>
</dbReference>
<dbReference type="SUPFAM" id="SSF55008">
    <property type="entry name" value="HMA, heavy metal-associated domain"/>
    <property type="match status" value="1"/>
</dbReference>
<feature type="compositionally biased region" description="Polar residues" evidence="1">
    <location>
        <begin position="77"/>
        <end position="86"/>
    </location>
</feature>
<reference evidence="2" key="1">
    <citation type="submission" date="2024-03" db="EMBL/GenBank/DDBJ databases">
        <title>WGS assembly of Saponaria officinalis var. Norfolk2.</title>
        <authorList>
            <person name="Jenkins J."/>
            <person name="Shu S."/>
            <person name="Grimwood J."/>
            <person name="Barry K."/>
            <person name="Goodstein D."/>
            <person name="Schmutz J."/>
            <person name="Leebens-Mack J."/>
            <person name="Osbourn A."/>
        </authorList>
    </citation>
    <scope>NUCLEOTIDE SEQUENCE [LARGE SCALE GENOMIC DNA]</scope>
    <source>
        <strain evidence="2">JIC</strain>
    </source>
</reference>
<proteinExistence type="predicted"/>
<dbReference type="PANTHER" id="PTHR47005:SF5">
    <property type="entry name" value="HEAVY METAL TRANSPORT_DETOXIFICATION SUPERFAMILY PROTEIN"/>
    <property type="match status" value="1"/>
</dbReference>
<dbReference type="GO" id="GO:0046872">
    <property type="term" value="F:metal ion binding"/>
    <property type="evidence" value="ECO:0007669"/>
    <property type="project" value="InterPro"/>
</dbReference>
<sequence>MTCSDEKVTSAILKVDLQCYQCYRKIKRTLCRFPQIRDQVYDEKQNTVSITIVCCSPERVLDKLCSKAGKTIKSVHIKSSPSTKPVSDQPKPKPADPKPAADPEKPKPKPVPEAQPPAPASEDKPAKKKSDSAPAPKAAAEEPPKAAAATEKPPKAAATVEPPKAAAAAEEAPKAAAEPPSKPAAAPQPMPPAQATEPMVQWVAGYPPGPPPQAYPVSMYCAPSYDAAYYPSYGRPHYPHPHPPPPPPPYYAGRCDYFTEENPTACSIM</sequence>
<feature type="compositionally biased region" description="Basic and acidic residues" evidence="1">
    <location>
        <begin position="121"/>
        <end position="131"/>
    </location>
</feature>
<accession>A0AAW1K9T7</accession>
<organism evidence="2 3">
    <name type="scientific">Saponaria officinalis</name>
    <name type="common">Common soapwort</name>
    <name type="synonym">Lychnis saponaria</name>
    <dbReference type="NCBI Taxonomy" id="3572"/>
    <lineage>
        <taxon>Eukaryota</taxon>
        <taxon>Viridiplantae</taxon>
        <taxon>Streptophyta</taxon>
        <taxon>Embryophyta</taxon>
        <taxon>Tracheophyta</taxon>
        <taxon>Spermatophyta</taxon>
        <taxon>Magnoliopsida</taxon>
        <taxon>eudicotyledons</taxon>
        <taxon>Gunneridae</taxon>
        <taxon>Pentapetalae</taxon>
        <taxon>Caryophyllales</taxon>
        <taxon>Caryophyllaceae</taxon>
        <taxon>Caryophylleae</taxon>
        <taxon>Saponaria</taxon>
    </lineage>
</organism>
<name>A0AAW1K9T7_SAPOF</name>
<dbReference type="EMBL" id="JBDFQZ010000006">
    <property type="protein sequence ID" value="KAK9715116.1"/>
    <property type="molecule type" value="Genomic_DNA"/>
</dbReference>
<dbReference type="Proteomes" id="UP001443914">
    <property type="component" value="Unassembled WGS sequence"/>
</dbReference>
<feature type="compositionally biased region" description="Pro residues" evidence="1">
    <location>
        <begin position="109"/>
        <end position="119"/>
    </location>
</feature>
<feature type="compositionally biased region" description="Low complexity" evidence="1">
    <location>
        <begin position="145"/>
        <end position="179"/>
    </location>
</feature>
<dbReference type="Gene3D" id="3.30.70.100">
    <property type="match status" value="1"/>
</dbReference>
<feature type="compositionally biased region" description="Basic and acidic residues" evidence="1">
    <location>
        <begin position="90"/>
        <end position="107"/>
    </location>
</feature>
<feature type="region of interest" description="Disordered" evidence="1">
    <location>
        <begin position="76"/>
        <end position="196"/>
    </location>
</feature>
<gene>
    <name evidence="2" type="ORF">RND81_06G144700</name>
</gene>